<organism evidence="1 2">
    <name type="scientific">Candidatus Andersenbacteria bacterium RIFCSPHIGHO2_12_FULL_45_11b</name>
    <dbReference type="NCBI Taxonomy" id="1797282"/>
    <lineage>
        <taxon>Bacteria</taxon>
        <taxon>Candidatus Anderseniibacteriota</taxon>
    </lineage>
</organism>
<gene>
    <name evidence="1" type="ORF">A3E36_02860</name>
</gene>
<protein>
    <submittedName>
        <fullName evidence="1">Uncharacterized protein</fullName>
    </submittedName>
</protein>
<dbReference type="Proteomes" id="UP000177941">
    <property type="component" value="Unassembled WGS sequence"/>
</dbReference>
<sequence>MKKNYKGTIVEESLEDNRVLNDVYVIGFYISKEENPQDRWHLFTVNVSADDIQKLSGFIKPGWYMHFWKDRDIVAVFKDKIFEFKREDKSSWKDAVDYGLSLGIPIEQLDFVIEE</sequence>
<reference evidence="1 2" key="1">
    <citation type="journal article" date="2016" name="Nat. Commun.">
        <title>Thousands of microbial genomes shed light on interconnected biogeochemical processes in an aquifer system.</title>
        <authorList>
            <person name="Anantharaman K."/>
            <person name="Brown C.T."/>
            <person name="Hug L.A."/>
            <person name="Sharon I."/>
            <person name="Castelle C.J."/>
            <person name="Probst A.J."/>
            <person name="Thomas B.C."/>
            <person name="Singh A."/>
            <person name="Wilkins M.J."/>
            <person name="Karaoz U."/>
            <person name="Brodie E.L."/>
            <person name="Williams K.H."/>
            <person name="Hubbard S.S."/>
            <person name="Banfield J.F."/>
        </authorList>
    </citation>
    <scope>NUCLEOTIDE SEQUENCE [LARGE SCALE GENOMIC DNA]</scope>
</reference>
<evidence type="ECO:0000313" key="1">
    <source>
        <dbReference type="EMBL" id="OGY37349.1"/>
    </source>
</evidence>
<comment type="caution">
    <text evidence="1">The sequence shown here is derived from an EMBL/GenBank/DDBJ whole genome shotgun (WGS) entry which is preliminary data.</text>
</comment>
<accession>A0A1G1XBJ3</accession>
<proteinExistence type="predicted"/>
<evidence type="ECO:0000313" key="2">
    <source>
        <dbReference type="Proteomes" id="UP000177941"/>
    </source>
</evidence>
<dbReference type="AlphaFoldDB" id="A0A1G1XBJ3"/>
<dbReference type="EMBL" id="MHHS01000009">
    <property type="protein sequence ID" value="OGY37349.1"/>
    <property type="molecule type" value="Genomic_DNA"/>
</dbReference>
<name>A0A1G1XBJ3_9BACT</name>